<proteinExistence type="predicted"/>
<dbReference type="WBParaSite" id="ES5_v2.g6851.t1">
    <property type="protein sequence ID" value="ES5_v2.g6851.t1"/>
    <property type="gene ID" value="ES5_v2.g6851"/>
</dbReference>
<protein>
    <submittedName>
        <fullName evidence="2">Uncharacterized protein</fullName>
    </submittedName>
</protein>
<dbReference type="Proteomes" id="UP000887579">
    <property type="component" value="Unplaced"/>
</dbReference>
<evidence type="ECO:0000313" key="2">
    <source>
        <dbReference type="WBParaSite" id="ES5_v2.g6851.t1"/>
    </source>
</evidence>
<sequence length="754" mass="84886">MPSPPEFPQSIDSYNNGGPLSQQQQQMESPPQHNNIIPHTSSSATSTHSGGTSHQHHQNNGHHELGLKLTRVKSVEVCRVCGDGPARMHYGVPTCFGCKGFFRRTLKRTKEYSCRYNGNCVVDRYERNSCRYCRFKRCLEVGMDPKAVRPDRDAAGRSHPIRHRRSRNSLGEIALEVEDDHDDWIRKLPVDMRTLLMQIMNMDLLVAHGDTTEDAKKIYPLPFTSLRQILEEPHLLDGKRTEIRYETFRQIQADELAAIAHRRLIACIDTVEHLFSLMDLHNPQDKIAIIKSSYAPLSIFSFSAATAKMTKQRDILCLCNYGYVPRDIQNTIGDLFHLGNRVVDRAIDELVEPFRSFNFKDQEMALMNAIVVLNPHIKTLSAEAAEQIADLRDRVQETLYNVVRESHPKEVASSRFGNLLLFLPTIMMLGTIIYENLQFAQTFGKQQVDALLGELLDNLEPVHDVNGLNVEEVLLMADNSDQFIRSQSSSSICSLNSHCSGSSFEQGYSSSASGSCNRIPSTANLHVSESDPDYNVTLTQQRYADIRQNIGSQPMDVDSCCGNSIMSGSDGTTPDFYQQQKPRFFIEGGNPQPLHQQQQQPIQQQQQQQHQQISHQQQQQQQVINGGHHIFTVETNNDPIYATPSSKSAHCLLNRFPQQQSSSSNNNGYNQTSNNDMYYSSSSSQQNNDPSGSYGNGINGQPLPQMIYDDNSSTMTKSQSYPCYGYLLDDSDSGPPTLQAQQQAFLNNQSSSRY</sequence>
<reference evidence="2" key="1">
    <citation type="submission" date="2022-11" db="UniProtKB">
        <authorList>
            <consortium name="WormBaseParasite"/>
        </authorList>
    </citation>
    <scope>IDENTIFICATION</scope>
</reference>
<evidence type="ECO:0000313" key="1">
    <source>
        <dbReference type="Proteomes" id="UP000887579"/>
    </source>
</evidence>
<accession>A0AC34GQM9</accession>
<organism evidence="1 2">
    <name type="scientific">Panagrolaimus sp. ES5</name>
    <dbReference type="NCBI Taxonomy" id="591445"/>
    <lineage>
        <taxon>Eukaryota</taxon>
        <taxon>Metazoa</taxon>
        <taxon>Ecdysozoa</taxon>
        <taxon>Nematoda</taxon>
        <taxon>Chromadorea</taxon>
        <taxon>Rhabditida</taxon>
        <taxon>Tylenchina</taxon>
        <taxon>Panagrolaimomorpha</taxon>
        <taxon>Panagrolaimoidea</taxon>
        <taxon>Panagrolaimidae</taxon>
        <taxon>Panagrolaimus</taxon>
    </lineage>
</organism>
<name>A0AC34GQM9_9BILA</name>